<reference evidence="4" key="1">
    <citation type="journal article" date="2019" name="Int. J. Syst. Evol. Microbiol.">
        <title>The Global Catalogue of Microorganisms (GCM) 10K type strain sequencing project: providing services to taxonomists for standard genome sequencing and annotation.</title>
        <authorList>
            <consortium name="The Broad Institute Genomics Platform"/>
            <consortium name="The Broad Institute Genome Sequencing Center for Infectious Disease"/>
            <person name="Wu L."/>
            <person name="Ma J."/>
        </authorList>
    </citation>
    <scope>NUCLEOTIDE SEQUENCE [LARGE SCALE GENOMIC DNA]</scope>
    <source>
        <strain evidence="4">CCM 7491</strain>
    </source>
</reference>
<evidence type="ECO:0000259" key="2">
    <source>
        <dbReference type="Pfam" id="PF23213"/>
    </source>
</evidence>
<dbReference type="InterPro" id="IPR055492">
    <property type="entry name" value="DUF7064"/>
</dbReference>
<feature type="domain" description="DUF7065" evidence="2">
    <location>
        <begin position="146"/>
        <end position="181"/>
    </location>
</feature>
<sequence length="331" mass="37918">MSDTDWNSNLGGGFGSHVPQDEYYHGVGDPVDTLTETWYWNFHVPEAAINCFAYCWVHPTLGTVSSGLMIFKGIKQSHLACELFDYRDYMAMNVVGDGSDIQLPNSMRVQAIKPLEHVRMTFDDPVRETSVDVDLRAIGVPIMRANNKHFEQVMHVTGDLVLRGERYKVDCHAVRDRSWGEARPENHNPAPPYTWVTGAFGEDFAFNVGSHDDPDRNPEWKGIMPVPTRIFNDGWVVVKGEQRRIRNASKITTRTPDQFGPITHDYSFEDDRGETYHIRGKLVAQTIWGGWSNITCHIGLVEWDWDGRTGYGESQEVQWNDYVYKMSQQQR</sequence>
<dbReference type="EMBL" id="JBHRVU010000005">
    <property type="protein sequence ID" value="MFC3443514.1"/>
    <property type="molecule type" value="Genomic_DNA"/>
</dbReference>
<name>A0ABV7NM39_9SPHN</name>
<feature type="domain" description="DUF7064" evidence="1">
    <location>
        <begin position="190"/>
        <end position="314"/>
    </location>
</feature>
<dbReference type="RefSeq" id="WP_380798308.1">
    <property type="nucleotide sequence ID" value="NZ_JBHRVU010000005.1"/>
</dbReference>
<dbReference type="Pfam" id="PF23212">
    <property type="entry name" value="DUF7064"/>
    <property type="match status" value="1"/>
</dbReference>
<accession>A0ABV7NM39</accession>
<keyword evidence="4" id="KW-1185">Reference proteome</keyword>
<dbReference type="SUPFAM" id="SSF159245">
    <property type="entry name" value="AttH-like"/>
    <property type="match status" value="1"/>
</dbReference>
<comment type="caution">
    <text evidence="3">The sequence shown here is derived from an EMBL/GenBank/DDBJ whole genome shotgun (WGS) entry which is preliminary data.</text>
</comment>
<organism evidence="3 4">
    <name type="scientific">Sphingobium rhizovicinum</name>
    <dbReference type="NCBI Taxonomy" id="432308"/>
    <lineage>
        <taxon>Bacteria</taxon>
        <taxon>Pseudomonadati</taxon>
        <taxon>Pseudomonadota</taxon>
        <taxon>Alphaproteobacteria</taxon>
        <taxon>Sphingomonadales</taxon>
        <taxon>Sphingomonadaceae</taxon>
        <taxon>Sphingobium</taxon>
    </lineage>
</organism>
<dbReference type="Pfam" id="PF23213">
    <property type="entry name" value="DUF7065"/>
    <property type="match status" value="1"/>
</dbReference>
<evidence type="ECO:0000313" key="3">
    <source>
        <dbReference type="EMBL" id="MFC3443514.1"/>
    </source>
</evidence>
<dbReference type="InterPro" id="IPR055493">
    <property type="entry name" value="DUF7065"/>
</dbReference>
<proteinExistence type="predicted"/>
<protein>
    <submittedName>
        <fullName evidence="3">Uncharacterized protein</fullName>
    </submittedName>
</protein>
<dbReference type="Proteomes" id="UP001595681">
    <property type="component" value="Unassembled WGS sequence"/>
</dbReference>
<evidence type="ECO:0000259" key="1">
    <source>
        <dbReference type="Pfam" id="PF23212"/>
    </source>
</evidence>
<gene>
    <name evidence="3" type="ORF">ACFOKF_20360</name>
</gene>
<evidence type="ECO:0000313" key="4">
    <source>
        <dbReference type="Proteomes" id="UP001595681"/>
    </source>
</evidence>